<keyword evidence="18" id="KW-1185">Reference proteome</keyword>
<evidence type="ECO:0000313" key="18">
    <source>
        <dbReference type="Proteomes" id="UP000526501"/>
    </source>
</evidence>
<keyword evidence="6 15" id="KW-0444">Lipid biosynthesis</keyword>
<evidence type="ECO:0000256" key="10">
    <source>
        <dbReference type="ARBA" id="ARBA00022833"/>
    </source>
</evidence>
<comment type="function">
    <text evidence="14 16">Involved in unsaturated fatty acids biosynthesis. Catalyzes the dehydration of short chain beta-hydroxyacyl-ACPs and long chain saturated and unsaturated beta-hydroxyacyl-ACPs.</text>
</comment>
<dbReference type="Gene3D" id="3.10.129.10">
    <property type="entry name" value="Hotdog Thioesterase"/>
    <property type="match status" value="1"/>
</dbReference>
<dbReference type="PANTHER" id="PTHR33694">
    <property type="entry name" value="UDP-3-O-ACYL-N-ACETYLGLUCOSAMINE DEACETYLASE 1, MITOCHONDRIAL-RELATED"/>
    <property type="match status" value="1"/>
</dbReference>
<dbReference type="HAMAP" id="MF_00388">
    <property type="entry name" value="LpxC"/>
    <property type="match status" value="1"/>
</dbReference>
<comment type="similarity">
    <text evidence="16">Belongs to the thioester dehydratase family. FabZ subfamily.</text>
</comment>
<comment type="catalytic activity">
    <reaction evidence="16">
        <text>a (3R)-hydroxyacyl-[ACP] = a (2E)-enoyl-[ACP] + H2O</text>
        <dbReference type="Rhea" id="RHEA:13097"/>
        <dbReference type="Rhea" id="RHEA-COMP:9925"/>
        <dbReference type="Rhea" id="RHEA-COMP:9945"/>
        <dbReference type="ChEBI" id="CHEBI:15377"/>
        <dbReference type="ChEBI" id="CHEBI:78784"/>
        <dbReference type="ChEBI" id="CHEBI:78827"/>
        <dbReference type="EC" id="4.2.1.59"/>
    </reaction>
</comment>
<comment type="catalytic activity">
    <reaction evidence="13 15">
        <text>a UDP-3-O-[(3R)-3-hydroxyacyl]-N-acetyl-alpha-D-glucosamine + H2O = a UDP-3-O-[(3R)-3-hydroxyacyl]-alpha-D-glucosamine + acetate</text>
        <dbReference type="Rhea" id="RHEA:67816"/>
        <dbReference type="ChEBI" id="CHEBI:15377"/>
        <dbReference type="ChEBI" id="CHEBI:30089"/>
        <dbReference type="ChEBI" id="CHEBI:137740"/>
        <dbReference type="ChEBI" id="CHEBI:173225"/>
        <dbReference type="EC" id="3.5.1.108"/>
    </reaction>
</comment>
<dbReference type="GO" id="GO:0019171">
    <property type="term" value="F:(3R)-hydroxyacyl-[acyl-carrier-protein] dehydratase activity"/>
    <property type="evidence" value="ECO:0007669"/>
    <property type="project" value="UniProtKB-EC"/>
</dbReference>
<dbReference type="GO" id="GO:0009245">
    <property type="term" value="P:lipid A biosynthetic process"/>
    <property type="evidence" value="ECO:0007669"/>
    <property type="project" value="UniProtKB-UniRule"/>
</dbReference>
<name>A0A7X1BA90_9BACT</name>
<keyword evidence="8 15" id="KW-0479">Metal-binding</keyword>
<evidence type="ECO:0000256" key="1">
    <source>
        <dbReference type="ARBA" id="ARBA00001947"/>
    </source>
</evidence>
<dbReference type="EC" id="4.2.1.59" evidence="16"/>
<feature type="binding site" evidence="15">
    <location>
        <position position="77"/>
    </location>
    <ligand>
        <name>Zn(2+)</name>
        <dbReference type="ChEBI" id="CHEBI:29105"/>
    </ligand>
</feature>
<evidence type="ECO:0000256" key="11">
    <source>
        <dbReference type="ARBA" id="ARBA00023098"/>
    </source>
</evidence>
<feature type="active site" description="Proton donor" evidence="15">
    <location>
        <position position="260"/>
    </location>
</feature>
<evidence type="ECO:0000256" key="8">
    <source>
        <dbReference type="ARBA" id="ARBA00022723"/>
    </source>
</evidence>
<dbReference type="InterPro" id="IPR029069">
    <property type="entry name" value="HotDog_dom_sf"/>
</dbReference>
<evidence type="ECO:0000256" key="2">
    <source>
        <dbReference type="ARBA" id="ARBA00002923"/>
    </source>
</evidence>
<comment type="subcellular location">
    <subcellularLocation>
        <location evidence="3 16">Cytoplasm</location>
    </subcellularLocation>
</comment>
<dbReference type="NCBIfam" id="NF009667">
    <property type="entry name" value="PRK13188.1"/>
    <property type="match status" value="1"/>
</dbReference>
<accession>A0A7X1BA90</accession>
<dbReference type="InterPro" id="IPR020568">
    <property type="entry name" value="Ribosomal_Su5_D2-typ_SF"/>
</dbReference>
<feature type="binding site" evidence="15">
    <location>
        <position position="237"/>
    </location>
    <ligand>
        <name>Zn(2+)</name>
        <dbReference type="ChEBI" id="CHEBI:29105"/>
    </ligand>
</feature>
<keyword evidence="5 16" id="KW-0963">Cytoplasm</keyword>
<keyword evidence="9 15" id="KW-0378">Hydrolase</keyword>
<dbReference type="UniPathway" id="UPA00359">
    <property type="reaction ID" value="UER00478"/>
</dbReference>
<comment type="cofactor">
    <cofactor evidence="1 15">
        <name>Zn(2+)</name>
        <dbReference type="ChEBI" id="CHEBI:29105"/>
    </cofactor>
</comment>
<dbReference type="RefSeq" id="WP_185662064.1">
    <property type="nucleotide sequence ID" value="NZ_CAWPOO010000013.1"/>
</dbReference>
<evidence type="ECO:0000256" key="6">
    <source>
        <dbReference type="ARBA" id="ARBA00022516"/>
    </source>
</evidence>
<dbReference type="EMBL" id="JACHVC010000013">
    <property type="protein sequence ID" value="MBC2608214.1"/>
    <property type="molecule type" value="Genomic_DNA"/>
</dbReference>
<evidence type="ECO:0000256" key="9">
    <source>
        <dbReference type="ARBA" id="ARBA00022801"/>
    </source>
</evidence>
<comment type="pathway">
    <text evidence="4 15">Glycolipid biosynthesis; lipid IV(A) biosynthesis; lipid IV(A) from (3R)-3-hydroxytetradecanoyl-[acyl-carrier-protein] and UDP-N-acetyl-alpha-D-glucosamine: step 2/6.</text>
</comment>
<dbReference type="InterPro" id="IPR004463">
    <property type="entry name" value="UDP-acyl_GlcNac_deAcase"/>
</dbReference>
<comment type="function">
    <text evidence="2 15">Catalyzes the hydrolysis of UDP-3-O-myristoyl-N-acetylglucosamine to form UDP-3-O-myristoylglucosamine and acetate, the committed step in lipid A biosynthesis.</text>
</comment>
<dbReference type="GO" id="GO:0103117">
    <property type="term" value="F:UDP-3-O-acyl-N-acetylglucosamine deacetylase activity"/>
    <property type="evidence" value="ECO:0007669"/>
    <property type="project" value="UniProtKB-UniRule"/>
</dbReference>
<evidence type="ECO:0000256" key="14">
    <source>
        <dbReference type="ARBA" id="ARBA00025049"/>
    </source>
</evidence>
<dbReference type="Gene3D" id="3.30.1700.10">
    <property type="entry name" value="lpxc deacetylase, domain 2"/>
    <property type="match status" value="1"/>
</dbReference>
<evidence type="ECO:0000256" key="3">
    <source>
        <dbReference type="ARBA" id="ARBA00004496"/>
    </source>
</evidence>
<evidence type="ECO:0000313" key="17">
    <source>
        <dbReference type="EMBL" id="MBC2608214.1"/>
    </source>
</evidence>
<dbReference type="AlphaFoldDB" id="A0A7X1BA90"/>
<proteinExistence type="inferred from homology"/>
<dbReference type="FunFam" id="3.10.129.10:FF:000001">
    <property type="entry name" value="3-hydroxyacyl-[acyl-carrier-protein] dehydratase FabZ"/>
    <property type="match status" value="1"/>
</dbReference>
<evidence type="ECO:0000256" key="5">
    <source>
        <dbReference type="ARBA" id="ARBA00022490"/>
    </source>
</evidence>
<dbReference type="Pfam" id="PF03331">
    <property type="entry name" value="LpxC"/>
    <property type="match status" value="1"/>
</dbReference>
<dbReference type="InterPro" id="IPR013114">
    <property type="entry name" value="FabA_FabZ"/>
</dbReference>
<dbReference type="Proteomes" id="UP000526501">
    <property type="component" value="Unassembled WGS sequence"/>
</dbReference>
<feature type="binding site" evidence="15">
    <location>
        <position position="233"/>
    </location>
    <ligand>
        <name>Zn(2+)</name>
        <dbReference type="ChEBI" id="CHEBI:29105"/>
    </ligand>
</feature>
<dbReference type="Pfam" id="PF07977">
    <property type="entry name" value="FabA"/>
    <property type="match status" value="1"/>
</dbReference>
<evidence type="ECO:0000256" key="15">
    <source>
        <dbReference type="HAMAP-Rule" id="MF_00388"/>
    </source>
</evidence>
<protein>
    <recommendedName>
        <fullName evidence="15 16">Multifunctional fusion protein</fullName>
    </recommendedName>
    <domain>
        <recommendedName>
            <fullName evidence="16">3-hydroxyacyl-[acyl-carrier-protein] dehydratase FabZ</fullName>
            <ecNumber evidence="16">4.2.1.59</ecNumber>
        </recommendedName>
        <alternativeName>
            <fullName evidence="16">(3R)-hydroxymyristoyl-[acyl-carrier-protein] dehydratase</fullName>
        </alternativeName>
        <alternativeName>
            <fullName evidence="16">Beta-hydroxyacyl-ACP dehydratase</fullName>
            <shortName evidence="16">(3R)-hydroxymyristoyl-ACP dehydrase</shortName>
        </alternativeName>
    </domain>
    <domain>
        <recommendedName>
            <fullName evidence="15">UDP-3-O-acyl-N-acetylglucosamine deacetylase</fullName>
            <shortName evidence="15">UDP-3-O-acyl-GlcNAc deacetylase</shortName>
            <ecNumber evidence="15">3.5.1.108</ecNumber>
        </recommendedName>
        <alternativeName>
            <fullName evidence="15">UDP-3-O-[R-3-hydroxymyristoyl]-N-acetylglucosamine deacetylase</fullName>
        </alternativeName>
    </domain>
</protein>
<dbReference type="SUPFAM" id="SSF54637">
    <property type="entry name" value="Thioesterase/thiol ester dehydrase-isomerase"/>
    <property type="match status" value="1"/>
</dbReference>
<dbReference type="GO" id="GO:0016020">
    <property type="term" value="C:membrane"/>
    <property type="evidence" value="ECO:0007669"/>
    <property type="project" value="GOC"/>
</dbReference>
<dbReference type="InterPro" id="IPR015870">
    <property type="entry name" value="UDP-acyl_N-AcGlcN_deAcase_N"/>
</dbReference>
<dbReference type="EC" id="3.5.1.108" evidence="15"/>
<comment type="similarity">
    <text evidence="15">Belongs to the LpxC family.</text>
</comment>
<dbReference type="SUPFAM" id="SSF54211">
    <property type="entry name" value="Ribosomal protein S5 domain 2-like"/>
    <property type="match status" value="2"/>
</dbReference>
<evidence type="ECO:0000256" key="7">
    <source>
        <dbReference type="ARBA" id="ARBA00022556"/>
    </source>
</evidence>
<evidence type="ECO:0000256" key="4">
    <source>
        <dbReference type="ARBA" id="ARBA00005002"/>
    </source>
</evidence>
<sequence>MKQRTILREVSIKGASLHTGDKTQLTLKPAPANSGIIIRRVDLHDKPIIKPHVSQVTDLVRATTLSSGHAKVHTVEHILAALHGMGIDNVEIEMDASEPPILDGSSKGFVNLILEGEPVEQDAERECFVLDQPISVSKGNSSLIALPYDGFKISCTSADDRGIHTQHLSIEIDPDVFATQIAAARTFTVYEDIEELLKLGKIKGGSLENAIVLKDDKIMSKEPLRFDDELVRHKILDVIGDVLLLGKPLKAHIVAVRPGHAVNSELTAKLAERMEALAKGGAQVAKAKPKEVRIEEETELDIRRIIETLPHRYPFLMVDRVVEFRGENELTAIKNVSINEPFFQGHYPGQPIMPGVLQVEAMAQAAGILMLRATKQEGKTAVFMSVDKVKWRRKVIPGDQLRIDIKLLKIMRGKIGTASATCYVGDEVASSGELKFMILDEGQDF</sequence>
<dbReference type="CDD" id="cd01288">
    <property type="entry name" value="FabZ"/>
    <property type="match status" value="1"/>
</dbReference>
<dbReference type="NCBIfam" id="TIGR00325">
    <property type="entry name" value="lpxC"/>
    <property type="match status" value="1"/>
</dbReference>
<dbReference type="GO" id="GO:0046872">
    <property type="term" value="F:metal ion binding"/>
    <property type="evidence" value="ECO:0007669"/>
    <property type="project" value="UniProtKB-KW"/>
</dbReference>
<keyword evidence="12 16" id="KW-0456">Lyase</keyword>
<keyword evidence="10 15" id="KW-0862">Zinc</keyword>
<reference evidence="17 18" key="1">
    <citation type="submission" date="2020-07" db="EMBL/GenBank/DDBJ databases">
        <authorList>
            <person name="Feng X."/>
        </authorList>
    </citation>
    <scope>NUCLEOTIDE SEQUENCE [LARGE SCALE GENOMIC DNA]</scope>
    <source>
        <strain evidence="17 18">JCM23202</strain>
    </source>
</reference>
<evidence type="ECO:0000256" key="13">
    <source>
        <dbReference type="ARBA" id="ARBA00024535"/>
    </source>
</evidence>
<evidence type="ECO:0000256" key="16">
    <source>
        <dbReference type="HAMAP-Rule" id="MF_00406"/>
    </source>
</evidence>
<dbReference type="GO" id="GO:0005737">
    <property type="term" value="C:cytoplasm"/>
    <property type="evidence" value="ECO:0007669"/>
    <property type="project" value="UniProtKB-SubCell"/>
</dbReference>
<dbReference type="InterPro" id="IPR010084">
    <property type="entry name" value="FabZ"/>
</dbReference>
<gene>
    <name evidence="15" type="primary">lpxC</name>
    <name evidence="16" type="synonym">fabZ</name>
    <name evidence="17" type="ORF">H5P27_19315</name>
</gene>
<organism evidence="17 18">
    <name type="scientific">Pelagicoccus albus</name>
    <dbReference type="NCBI Taxonomy" id="415222"/>
    <lineage>
        <taxon>Bacteria</taxon>
        <taxon>Pseudomonadati</taxon>
        <taxon>Verrucomicrobiota</taxon>
        <taxon>Opitutia</taxon>
        <taxon>Puniceicoccales</taxon>
        <taxon>Pelagicoccaceae</taxon>
        <taxon>Pelagicoccus</taxon>
    </lineage>
</organism>
<dbReference type="NCBIfam" id="TIGR01750">
    <property type="entry name" value="fabZ"/>
    <property type="match status" value="1"/>
</dbReference>
<dbReference type="GO" id="GO:0006633">
    <property type="term" value="P:fatty acid biosynthetic process"/>
    <property type="evidence" value="ECO:0007669"/>
    <property type="project" value="UniProtKB-UniRule"/>
</dbReference>
<evidence type="ECO:0000256" key="12">
    <source>
        <dbReference type="ARBA" id="ARBA00023239"/>
    </source>
</evidence>
<dbReference type="HAMAP" id="MF_00406">
    <property type="entry name" value="FabZ"/>
    <property type="match status" value="1"/>
</dbReference>
<dbReference type="PANTHER" id="PTHR33694:SF1">
    <property type="entry name" value="UDP-3-O-ACYL-N-ACETYLGLUCOSAMINE DEACETYLASE 1, MITOCHONDRIAL-RELATED"/>
    <property type="match status" value="1"/>
</dbReference>
<feature type="active site" evidence="16">
    <location>
        <position position="346"/>
    </location>
</feature>
<dbReference type="InterPro" id="IPR011334">
    <property type="entry name" value="UDP-acyl_GlcNac_deAcase_C"/>
</dbReference>
<keyword evidence="11 15" id="KW-0443">Lipid metabolism</keyword>
<dbReference type="NCBIfam" id="NF000582">
    <property type="entry name" value="PRK00006.1"/>
    <property type="match status" value="1"/>
</dbReference>
<dbReference type="Gene3D" id="3.30.230.20">
    <property type="entry name" value="lpxc deacetylase, domain 1"/>
    <property type="match status" value="1"/>
</dbReference>
<keyword evidence="7 15" id="KW-0441">Lipid A biosynthesis</keyword>
<comment type="caution">
    <text evidence="17">The sequence shown here is derived from an EMBL/GenBank/DDBJ whole genome shotgun (WGS) entry which is preliminary data.</text>
</comment>